<feature type="compositionally biased region" description="Basic and acidic residues" evidence="1">
    <location>
        <begin position="127"/>
        <end position="141"/>
    </location>
</feature>
<comment type="caution">
    <text evidence="2">The sequence shown here is derived from an EMBL/GenBank/DDBJ whole genome shotgun (WGS) entry which is preliminary data.</text>
</comment>
<evidence type="ECO:0000313" key="3">
    <source>
        <dbReference type="Proteomes" id="UP001151760"/>
    </source>
</evidence>
<accession>A0ABQ5G763</accession>
<feature type="region of interest" description="Disordered" evidence="1">
    <location>
        <begin position="110"/>
        <end position="207"/>
    </location>
</feature>
<reference evidence="2" key="2">
    <citation type="submission" date="2022-01" db="EMBL/GenBank/DDBJ databases">
        <authorList>
            <person name="Yamashiro T."/>
            <person name="Shiraishi A."/>
            <person name="Satake H."/>
            <person name="Nakayama K."/>
        </authorList>
    </citation>
    <scope>NUCLEOTIDE SEQUENCE</scope>
</reference>
<feature type="compositionally biased region" description="Acidic residues" evidence="1">
    <location>
        <begin position="146"/>
        <end position="182"/>
    </location>
</feature>
<keyword evidence="3" id="KW-1185">Reference proteome</keyword>
<feature type="compositionally biased region" description="Basic and acidic residues" evidence="1">
    <location>
        <begin position="183"/>
        <end position="193"/>
    </location>
</feature>
<protein>
    <submittedName>
        <fullName evidence="2">Uncharacterized protein</fullName>
    </submittedName>
</protein>
<evidence type="ECO:0000256" key="1">
    <source>
        <dbReference type="SAM" id="MobiDB-lite"/>
    </source>
</evidence>
<name>A0ABQ5G763_9ASTR</name>
<evidence type="ECO:0000313" key="2">
    <source>
        <dbReference type="EMBL" id="GJT71488.1"/>
    </source>
</evidence>
<dbReference type="Proteomes" id="UP001151760">
    <property type="component" value="Unassembled WGS sequence"/>
</dbReference>
<sequence>MGPLDHLARMLVDHMHQPWRNFATIINKSLSRKTSSNDKLRQSRVAISWSIFYRKNVNYLELIREDLAYQIDYKQEKLRRHEIIPYLRFTKIIINHFLLLNPSIPITDLSQPHTRGSSEGTGIIPRVPDKVKDSFEAKGDSVIDWGSEEESEYSEENRIDEEIEQVSIDEEEEKQDDQDGDDDRSIDIEKTDDEKETDDEFAHGNVDEEMKDAKVVVTGKDAEEIINESVDTEINSLWDIQIQQELPLIESPFVLTIPILVIPEPIVLSPIPEVSSVTPVTTLPPPPSVTNVTPVLQQQTTPIPTPPITTTAPVATTVPDPLTTII</sequence>
<organism evidence="2 3">
    <name type="scientific">Tanacetum coccineum</name>
    <dbReference type="NCBI Taxonomy" id="301880"/>
    <lineage>
        <taxon>Eukaryota</taxon>
        <taxon>Viridiplantae</taxon>
        <taxon>Streptophyta</taxon>
        <taxon>Embryophyta</taxon>
        <taxon>Tracheophyta</taxon>
        <taxon>Spermatophyta</taxon>
        <taxon>Magnoliopsida</taxon>
        <taxon>eudicotyledons</taxon>
        <taxon>Gunneridae</taxon>
        <taxon>Pentapetalae</taxon>
        <taxon>asterids</taxon>
        <taxon>campanulids</taxon>
        <taxon>Asterales</taxon>
        <taxon>Asteraceae</taxon>
        <taxon>Asteroideae</taxon>
        <taxon>Anthemideae</taxon>
        <taxon>Anthemidinae</taxon>
        <taxon>Tanacetum</taxon>
    </lineage>
</organism>
<proteinExistence type="predicted"/>
<feature type="compositionally biased region" description="Polar residues" evidence="1">
    <location>
        <begin position="110"/>
        <end position="120"/>
    </location>
</feature>
<reference evidence="2" key="1">
    <citation type="journal article" date="2022" name="Int. J. Mol. Sci.">
        <title>Draft Genome of Tanacetum Coccineum: Genomic Comparison of Closely Related Tanacetum-Family Plants.</title>
        <authorList>
            <person name="Yamashiro T."/>
            <person name="Shiraishi A."/>
            <person name="Nakayama K."/>
            <person name="Satake H."/>
        </authorList>
    </citation>
    <scope>NUCLEOTIDE SEQUENCE</scope>
</reference>
<dbReference type="EMBL" id="BQNB010018171">
    <property type="protein sequence ID" value="GJT71488.1"/>
    <property type="molecule type" value="Genomic_DNA"/>
</dbReference>
<gene>
    <name evidence="2" type="ORF">Tco_1030774</name>
</gene>